<protein>
    <submittedName>
        <fullName evidence="2">Uncharacterized protein</fullName>
    </submittedName>
</protein>
<evidence type="ECO:0000256" key="1">
    <source>
        <dbReference type="SAM" id="MobiDB-lite"/>
    </source>
</evidence>
<accession>F6I2Z3</accession>
<dbReference type="EMBL" id="FN596739">
    <property type="protein sequence ID" value="CCB61310.1"/>
    <property type="molecule type" value="Genomic_DNA"/>
</dbReference>
<sequence length="33" mass="3961">MQDRGRDPTRQNFRPPCLLRKFSRQPNGGYRVL</sequence>
<dbReference type="HOGENOM" id="CLU_3385752_0_0_1"/>
<dbReference type="AlphaFoldDB" id="F6I2Z3"/>
<feature type="region of interest" description="Disordered" evidence="1">
    <location>
        <begin position="1"/>
        <end position="33"/>
    </location>
</feature>
<evidence type="ECO:0000313" key="2">
    <source>
        <dbReference type="EMBL" id="CCB61310.1"/>
    </source>
</evidence>
<gene>
    <name evidence="2" type="ordered locus">VIT_15s0048g02420</name>
</gene>
<proteinExistence type="predicted"/>
<keyword evidence="3" id="KW-1185">Reference proteome</keyword>
<organism evidence="2 3">
    <name type="scientific">Vitis vinifera</name>
    <name type="common">Grape</name>
    <dbReference type="NCBI Taxonomy" id="29760"/>
    <lineage>
        <taxon>Eukaryota</taxon>
        <taxon>Viridiplantae</taxon>
        <taxon>Streptophyta</taxon>
        <taxon>Embryophyta</taxon>
        <taxon>Tracheophyta</taxon>
        <taxon>Spermatophyta</taxon>
        <taxon>Magnoliopsida</taxon>
        <taxon>eudicotyledons</taxon>
        <taxon>Gunneridae</taxon>
        <taxon>Pentapetalae</taxon>
        <taxon>rosids</taxon>
        <taxon>Vitales</taxon>
        <taxon>Vitaceae</taxon>
        <taxon>Viteae</taxon>
        <taxon>Vitis</taxon>
    </lineage>
</organism>
<dbReference type="InParanoid" id="F6I2Z3"/>
<evidence type="ECO:0000313" key="3">
    <source>
        <dbReference type="Proteomes" id="UP000009183"/>
    </source>
</evidence>
<reference evidence="3" key="1">
    <citation type="journal article" date="2007" name="Nature">
        <title>The grapevine genome sequence suggests ancestral hexaploidization in major angiosperm phyla.</title>
        <authorList>
            <consortium name="The French-Italian Public Consortium for Grapevine Genome Characterization."/>
            <person name="Jaillon O."/>
            <person name="Aury J.-M."/>
            <person name="Noel B."/>
            <person name="Policriti A."/>
            <person name="Clepet C."/>
            <person name="Casagrande A."/>
            <person name="Choisne N."/>
            <person name="Aubourg S."/>
            <person name="Vitulo N."/>
            <person name="Jubin C."/>
            <person name="Vezzi A."/>
            <person name="Legeai F."/>
            <person name="Hugueney P."/>
            <person name="Dasilva C."/>
            <person name="Horner D."/>
            <person name="Mica E."/>
            <person name="Jublot D."/>
            <person name="Poulain J."/>
            <person name="Bruyere C."/>
            <person name="Billault A."/>
            <person name="Segurens B."/>
            <person name="Gouyvenoux M."/>
            <person name="Ugarte E."/>
            <person name="Cattonaro F."/>
            <person name="Anthouard V."/>
            <person name="Vico V."/>
            <person name="Del Fabbro C."/>
            <person name="Alaux M."/>
            <person name="Di Gaspero G."/>
            <person name="Dumas V."/>
            <person name="Felice N."/>
            <person name="Paillard S."/>
            <person name="Juman I."/>
            <person name="Moroldo M."/>
            <person name="Scalabrin S."/>
            <person name="Canaguier A."/>
            <person name="Le Clainche I."/>
            <person name="Malacrida G."/>
            <person name="Durand E."/>
            <person name="Pesole G."/>
            <person name="Laucou V."/>
            <person name="Chatelet P."/>
            <person name="Merdinoglu D."/>
            <person name="Delledonne M."/>
            <person name="Pezzotti M."/>
            <person name="Lecharny A."/>
            <person name="Scarpelli C."/>
            <person name="Artiguenave F."/>
            <person name="Pe M.E."/>
            <person name="Valle G."/>
            <person name="Morgante M."/>
            <person name="Caboche M."/>
            <person name="Adam-Blondon A.-F."/>
            <person name="Weissenbach J."/>
            <person name="Quetier F."/>
            <person name="Wincker P."/>
        </authorList>
    </citation>
    <scope>NUCLEOTIDE SEQUENCE [LARGE SCALE GENOMIC DNA]</scope>
    <source>
        <strain evidence="3">cv. Pinot noir / PN40024</strain>
    </source>
</reference>
<dbReference type="Proteomes" id="UP000009183">
    <property type="component" value="Chromosome 15"/>
</dbReference>
<name>F6I2Z3_VITVI</name>
<dbReference type="PaxDb" id="29760-VIT_15s0048g02420.t01"/>